<proteinExistence type="predicted"/>
<dbReference type="Proteomes" id="UP001318040">
    <property type="component" value="Chromosome 16"/>
</dbReference>
<protein>
    <submittedName>
        <fullName evidence="3">PRELI domain-containing protein 2 isoform X3</fullName>
    </submittedName>
</protein>
<dbReference type="AlphaFoldDB" id="A0AAJ7T5E4"/>
<feature type="region of interest" description="Disordered" evidence="1">
    <location>
        <begin position="35"/>
        <end position="102"/>
    </location>
</feature>
<evidence type="ECO:0000313" key="3">
    <source>
        <dbReference type="RefSeq" id="XP_032811555.1"/>
    </source>
</evidence>
<sequence>MFISTRWLDRGHLPAQDRHLCQRAAPVSAAAGCAASGQRASGGGVMAGRAEESAGRAKPLPHLDTPGHHARASDAAPEPTQPHLDGVCTARHGGGDRPGLTGATCGDVRSHIPEPGRQAECTHHGRLAGGALRLPCTLTPLCGARGATWYQVEPGGAAWCQVEPGGARWSHVV</sequence>
<name>A0AAJ7T5E4_PETMA</name>
<organism evidence="2 3">
    <name type="scientific">Petromyzon marinus</name>
    <name type="common">Sea lamprey</name>
    <dbReference type="NCBI Taxonomy" id="7757"/>
    <lineage>
        <taxon>Eukaryota</taxon>
        <taxon>Metazoa</taxon>
        <taxon>Chordata</taxon>
        <taxon>Craniata</taxon>
        <taxon>Vertebrata</taxon>
        <taxon>Cyclostomata</taxon>
        <taxon>Hyperoartia</taxon>
        <taxon>Petromyzontiformes</taxon>
        <taxon>Petromyzontidae</taxon>
        <taxon>Petromyzon</taxon>
    </lineage>
</organism>
<dbReference type="RefSeq" id="XP_032811555.1">
    <property type="nucleotide sequence ID" value="XM_032955664.1"/>
</dbReference>
<reference evidence="3" key="1">
    <citation type="submission" date="2025-08" db="UniProtKB">
        <authorList>
            <consortium name="RefSeq"/>
        </authorList>
    </citation>
    <scope>IDENTIFICATION</scope>
    <source>
        <tissue evidence="3">Sperm</tissue>
    </source>
</reference>
<evidence type="ECO:0000256" key="1">
    <source>
        <dbReference type="SAM" id="MobiDB-lite"/>
    </source>
</evidence>
<gene>
    <name evidence="3" type="primary">PRELID2</name>
</gene>
<evidence type="ECO:0000313" key="2">
    <source>
        <dbReference type="Proteomes" id="UP001318040"/>
    </source>
</evidence>
<accession>A0AAJ7T5E4</accession>
<dbReference type="CTD" id="153768"/>
<keyword evidence="2" id="KW-1185">Reference proteome</keyword>